<dbReference type="EC" id="2.1.1.57" evidence="1"/>
<dbReference type="Gene3D" id="3.30.470.30">
    <property type="entry name" value="DNA ligase/mRNA capping enzyme"/>
    <property type="match status" value="1"/>
</dbReference>
<evidence type="ECO:0000259" key="4">
    <source>
        <dbReference type="PROSITE" id="PS51613"/>
    </source>
</evidence>
<keyword evidence="6" id="KW-1185">Reference proteome</keyword>
<keyword evidence="1" id="KW-0489">Methyltransferase</keyword>
<dbReference type="GO" id="GO:0005634">
    <property type="term" value="C:nucleus"/>
    <property type="evidence" value="ECO:0007669"/>
    <property type="project" value="UniProtKB-SubCell"/>
</dbReference>
<keyword evidence="1" id="KW-0507">mRNA processing</keyword>
<dbReference type="GO" id="GO:0016556">
    <property type="term" value="P:mRNA modification"/>
    <property type="evidence" value="ECO:0007669"/>
    <property type="project" value="UniProtKB-UniRule"/>
</dbReference>
<protein>
    <recommendedName>
        <fullName evidence="1">Cap-specific mRNA (nucleoside-2'-O-)-methyltransferase 1</fullName>
        <ecNumber evidence="1">2.1.1.57</ecNumber>
    </recommendedName>
    <alternativeName>
        <fullName evidence="1">Cap1 2'O-ribose methyltransferase 1</fullName>
    </alternativeName>
</protein>
<evidence type="ECO:0000256" key="2">
    <source>
        <dbReference type="SAM" id="MobiDB-lite"/>
    </source>
</evidence>
<dbReference type="PANTHER" id="PTHR16121">
    <property type="entry name" value="CAP-SPECIFIC MRNA (NUCLEOSIDE-2'-O-)-METHYLTRANSFERASE 1-RELATED"/>
    <property type="match status" value="1"/>
</dbReference>
<dbReference type="PANTHER" id="PTHR16121:SF0">
    <property type="entry name" value="CAP-SPECIFIC MRNA (NUCLEOSIDE-2'-O-)-METHYLTRANSFERASE 1"/>
    <property type="match status" value="1"/>
</dbReference>
<dbReference type="PROSITE" id="PS50174">
    <property type="entry name" value="G_PATCH"/>
    <property type="match status" value="1"/>
</dbReference>
<dbReference type="Pfam" id="PF01728">
    <property type="entry name" value="FtsJ"/>
    <property type="match status" value="1"/>
</dbReference>
<dbReference type="FunFam" id="3.40.50.12760:FF:000004">
    <property type="entry name" value="FtsJ-like methyltransferase"/>
    <property type="match status" value="1"/>
</dbReference>
<dbReference type="AlphaFoldDB" id="A0ABD0M6E4"/>
<dbReference type="GO" id="GO:0006370">
    <property type="term" value="P:7-methylguanosine mRNA capping"/>
    <property type="evidence" value="ECO:0007669"/>
    <property type="project" value="UniProtKB-UniRule"/>
</dbReference>
<evidence type="ECO:0000313" key="5">
    <source>
        <dbReference type="EMBL" id="KAK7507075.1"/>
    </source>
</evidence>
<comment type="function">
    <text evidence="1">S-adenosyl-L-methionine-dependent methyltransferase that mediates RNA cap1 2'-O-ribose methylation to the 5'-cap structure of RNAs. Methylates the ribose of the first nucleotide of a m(7)GpppG-capped mRNA to produce m(7)GpppNmp (cap1).</text>
</comment>
<sequence length="697" mass="80022">AKMGYTEGTGLGKHGQGRQQIVETSKQRGRRGLGHVVEGFEPADIEWNFEKEQIIMDEEVEWIPPSDGTVPSLEEMMQWKVIGPKKRTIDDETTYCNEKVLQNILSSKSVFDILESEEMRRARTRSNPYETIRGAFFLNRAAMKMANMDAVMDFMFTNPHDSQGRPMVGSNELLYFADICAGPGGFSEYVLWRRKGECKGFGMTLKGQNDFKLEDFFAGPSEMFEPHYGVGGLHGDGDIFRPDNQEAFINFVRRNSDGKGVHFVMADGGFSVEGQENIQEILSKQLYLCQFLVAVSVLREGGHFVCKLFDLFTPFSAGLVYLMRLIFDSVCIFKPVTSRPANSERYIVCKGLRANCKPVIDYMDAVNRDLCSCSSTLSETDVNHIVDQDVMLDDAAFFTYIYNSNVKLGKRQILNLRKIQAFAQNVDLYEVRQSDVRRKCLEKWQVPDEVRAAPTRQDPKVVFETLLKKSVVFCWDGRSHGRWRKLEGMRVELPTQTLLEVEFVVELRGEGKGQRRLTTVHVMDALFLCGKDVRHRHFRERQDCLQKFVKALHKETRSDLAKLVMPDAIRLEDATHLFDKLEMMKVKGYANQLRLCFLSHTGNYFHPTGIDLIKTVKEPWSMALSKKAGRKYWFNKRMPNSSTFDCHAECIATFRDSKLSSLRWNWSPGVKVHDSQQHISDALPSRDDFVRYIMEKK</sequence>
<comment type="caution">
    <text evidence="5">The sequence shown here is derived from an EMBL/GenBank/DDBJ whole genome shotgun (WGS) entry which is preliminary data.</text>
</comment>
<dbReference type="EMBL" id="JACVVK020000005">
    <property type="protein sequence ID" value="KAK7507075.1"/>
    <property type="molecule type" value="Genomic_DNA"/>
</dbReference>
<feature type="non-terminal residue" evidence="5">
    <location>
        <position position="1"/>
    </location>
</feature>
<feature type="region of interest" description="Disordered" evidence="2">
    <location>
        <begin position="1"/>
        <end position="29"/>
    </location>
</feature>
<dbReference type="GO" id="GO:0003676">
    <property type="term" value="F:nucleic acid binding"/>
    <property type="evidence" value="ECO:0007669"/>
    <property type="project" value="UniProtKB-UniRule"/>
</dbReference>
<dbReference type="InterPro" id="IPR029063">
    <property type="entry name" value="SAM-dependent_MTases_sf"/>
</dbReference>
<dbReference type="InterPro" id="IPR000467">
    <property type="entry name" value="G_patch_dom"/>
</dbReference>
<feature type="domain" description="RrmJ-type SAM-dependent 2'-O-MTase" evidence="4">
    <location>
        <begin position="136"/>
        <end position="353"/>
    </location>
</feature>
<name>A0ABD0M6E4_9CAEN</name>
<gene>
    <name evidence="5" type="ORF">BaRGS_00001926</name>
</gene>
<dbReference type="InterPro" id="IPR002877">
    <property type="entry name" value="RNA_MeTrfase_FtsJ_dom"/>
</dbReference>
<keyword evidence="1" id="KW-0808">Transferase</keyword>
<keyword evidence="1" id="KW-0539">Nucleus</keyword>
<dbReference type="Proteomes" id="UP001519460">
    <property type="component" value="Unassembled WGS sequence"/>
</dbReference>
<feature type="domain" description="G-patch" evidence="3">
    <location>
        <begin position="1"/>
        <end position="38"/>
    </location>
</feature>
<evidence type="ECO:0000259" key="3">
    <source>
        <dbReference type="PROSITE" id="PS50174"/>
    </source>
</evidence>
<dbReference type="GO" id="GO:0032259">
    <property type="term" value="P:methylation"/>
    <property type="evidence" value="ECO:0007669"/>
    <property type="project" value="UniProtKB-KW"/>
</dbReference>
<proteinExistence type="predicted"/>
<comment type="subcellular location">
    <subcellularLocation>
        <location evidence="1">Nucleus</location>
    </subcellularLocation>
</comment>
<comment type="catalytic activity">
    <reaction evidence="1">
        <text>a 5'-end (N(7)-methyl 5'-triphosphoguanosine)-ribonucleoside in mRNA + S-adenosyl-L-methionine = a 5'-end (N(7)-methyl 5'-triphosphoguanosine)-(2'-O-methyl-ribonucleoside) in mRNA + S-adenosyl-L-homocysteine + H(+)</text>
        <dbReference type="Rhea" id="RHEA:67020"/>
        <dbReference type="Rhea" id="RHEA-COMP:17167"/>
        <dbReference type="Rhea" id="RHEA-COMP:17168"/>
        <dbReference type="ChEBI" id="CHEBI:15378"/>
        <dbReference type="ChEBI" id="CHEBI:57856"/>
        <dbReference type="ChEBI" id="CHEBI:59789"/>
        <dbReference type="ChEBI" id="CHEBI:156461"/>
        <dbReference type="ChEBI" id="CHEBI:167609"/>
        <dbReference type="EC" id="2.1.1.57"/>
    </reaction>
</comment>
<reference evidence="5 6" key="1">
    <citation type="journal article" date="2023" name="Sci. Data">
        <title>Genome assembly of the Korean intertidal mud-creeper Batillaria attramentaria.</title>
        <authorList>
            <person name="Patra A.K."/>
            <person name="Ho P.T."/>
            <person name="Jun S."/>
            <person name="Lee S.J."/>
            <person name="Kim Y."/>
            <person name="Won Y.J."/>
        </authorList>
    </citation>
    <scope>NUCLEOTIDE SEQUENCE [LARGE SCALE GENOMIC DNA]</scope>
    <source>
        <strain evidence="5">Wonlab-2016</strain>
    </source>
</reference>
<dbReference type="Gene3D" id="3.40.50.12760">
    <property type="match status" value="1"/>
</dbReference>
<dbReference type="InterPro" id="IPR050851">
    <property type="entry name" value="mRNA_Cap_2O-Ribose_MeTrfase"/>
</dbReference>
<evidence type="ECO:0000256" key="1">
    <source>
        <dbReference type="RuleBase" id="RU368012"/>
    </source>
</evidence>
<dbReference type="GO" id="GO:0004483">
    <property type="term" value="F:methyltransferase cap1 activity"/>
    <property type="evidence" value="ECO:0007669"/>
    <property type="project" value="UniProtKB-UniRule"/>
</dbReference>
<dbReference type="InterPro" id="IPR025816">
    <property type="entry name" value="RrmJ-type_MeTrfase"/>
</dbReference>
<accession>A0ABD0M6E4</accession>
<evidence type="ECO:0000313" key="6">
    <source>
        <dbReference type="Proteomes" id="UP001519460"/>
    </source>
</evidence>
<keyword evidence="1" id="KW-0506">mRNA capping</keyword>
<organism evidence="5 6">
    <name type="scientific">Batillaria attramentaria</name>
    <dbReference type="NCBI Taxonomy" id="370345"/>
    <lineage>
        <taxon>Eukaryota</taxon>
        <taxon>Metazoa</taxon>
        <taxon>Spiralia</taxon>
        <taxon>Lophotrochozoa</taxon>
        <taxon>Mollusca</taxon>
        <taxon>Gastropoda</taxon>
        <taxon>Caenogastropoda</taxon>
        <taxon>Sorbeoconcha</taxon>
        <taxon>Cerithioidea</taxon>
        <taxon>Batillariidae</taxon>
        <taxon>Batillaria</taxon>
    </lineage>
</organism>
<keyword evidence="1" id="KW-0949">S-adenosyl-L-methionine</keyword>
<dbReference type="Pfam" id="PF01585">
    <property type="entry name" value="G-patch"/>
    <property type="match status" value="1"/>
</dbReference>
<dbReference type="SUPFAM" id="SSF53335">
    <property type="entry name" value="S-adenosyl-L-methionine-dependent methyltransferases"/>
    <property type="match status" value="1"/>
</dbReference>
<dbReference type="PROSITE" id="PS51613">
    <property type="entry name" value="SAM_MT_RRMJ"/>
    <property type="match status" value="1"/>
</dbReference>